<feature type="compositionally biased region" description="Acidic residues" evidence="2">
    <location>
        <begin position="1"/>
        <end position="12"/>
    </location>
</feature>
<evidence type="ECO:0000313" key="3">
    <source>
        <dbReference type="EMBL" id="KAK8738526.1"/>
    </source>
</evidence>
<feature type="coiled-coil region" evidence="1">
    <location>
        <begin position="507"/>
        <end position="548"/>
    </location>
</feature>
<dbReference type="EMBL" id="JARKIK010000039">
    <property type="protein sequence ID" value="KAK8738526.1"/>
    <property type="molecule type" value="Genomic_DNA"/>
</dbReference>
<accession>A0AAW0XFL3</accession>
<feature type="region of interest" description="Disordered" evidence="2">
    <location>
        <begin position="98"/>
        <end position="119"/>
    </location>
</feature>
<dbReference type="AlphaFoldDB" id="A0AAW0XFL3"/>
<feature type="coiled-coil region" evidence="1">
    <location>
        <begin position="743"/>
        <end position="770"/>
    </location>
</feature>
<evidence type="ECO:0000256" key="1">
    <source>
        <dbReference type="SAM" id="Coils"/>
    </source>
</evidence>
<proteinExistence type="predicted"/>
<dbReference type="Proteomes" id="UP001445076">
    <property type="component" value="Unassembled WGS sequence"/>
</dbReference>
<feature type="compositionally biased region" description="Low complexity" evidence="2">
    <location>
        <begin position="853"/>
        <end position="862"/>
    </location>
</feature>
<reference evidence="3 4" key="1">
    <citation type="journal article" date="2024" name="BMC Genomics">
        <title>Genome assembly of redclaw crayfish (Cherax quadricarinatus) provides insights into its immune adaptation and hypoxia tolerance.</title>
        <authorList>
            <person name="Liu Z."/>
            <person name="Zheng J."/>
            <person name="Li H."/>
            <person name="Fang K."/>
            <person name="Wang S."/>
            <person name="He J."/>
            <person name="Zhou D."/>
            <person name="Weng S."/>
            <person name="Chi M."/>
            <person name="Gu Z."/>
            <person name="He J."/>
            <person name="Li F."/>
            <person name="Wang M."/>
        </authorList>
    </citation>
    <scope>NUCLEOTIDE SEQUENCE [LARGE SCALE GENOMIC DNA]</scope>
    <source>
        <strain evidence="3">ZL_2023a</strain>
    </source>
</reference>
<feature type="coiled-coil region" evidence="1">
    <location>
        <begin position="616"/>
        <end position="715"/>
    </location>
</feature>
<comment type="caution">
    <text evidence="3">The sequence shown here is derived from an EMBL/GenBank/DDBJ whole genome shotgun (WGS) entry which is preliminary data.</text>
</comment>
<feature type="region of interest" description="Disordered" evidence="2">
    <location>
        <begin position="1036"/>
        <end position="1055"/>
    </location>
</feature>
<feature type="compositionally biased region" description="Basic and acidic residues" evidence="2">
    <location>
        <begin position="106"/>
        <end position="116"/>
    </location>
</feature>
<feature type="region of interest" description="Disordered" evidence="2">
    <location>
        <begin position="1"/>
        <end position="34"/>
    </location>
</feature>
<sequence>MNGDETRDDDDISSVTGHHLDLSQSSGIMSLPSGNKLADLSITTDITDSETENEETVLGSNNQSKMKNELHCPAHGDTPAVTAGASLQPSILTVLPRSNESLGNFDNERSDAEKRNGNYMQTDKLPVSTADSAILKVNNASLKLAPMASYSTVPVAENEEEPLTMNTLSLDDVKSALQKNCNLLSDRHLLNDLLKSLDDEIGNNSVITSNVLSSHTNPTIFVPPNRDPGPSLGWKSSNSSNKGILAQNVTESVSDSSSVPLTCDPFHMQTYKSSSLIDIPALSMINSQIYLPNNGSSYEPQDPVRPRANTRIQNNHNNLEVISEETSYDGHLFSSNSFTKIADFVEESVCDKNPEKHVNFQHLWVEEVNPSKVVKNDKPTSSQPEVRVKETSMCDTQAHKILKQLSGLRWRLMGWEEVGASPPTDSRSSLAFIHQLLNMLQVHQIEKKHLEEEVMTIKALLKKMSDEVYIRQSMYEKRETRLLEADNQLGVIQKEWIEAQEAVQTQMLKLTTQCNHLKQERESLKNKVASMEDDIEKLRQSVMDFEKMKITLEDTQDELTASRTKTAEIAEENSRLNHCFQEKQKCLHELEEVKLPKIQDELMIVKNKTIELEDAYDKLVRTNAHLEDDLRMLREQKRMLLQKMVEEEEMREKTLKENASLEEQVKDLSSQVTATRNELHHHYQAQLEDLMGKKSQNLQDQLNKLEMNMKKNLEEQLDVQRSSHNRVCLGLQKGYEKKVRELNSSHTMKMVELQQQLKILEEENGRLKAQHQSIVTAVSSILGVQPEDAISTHDLSNRLKTKYLEEQSNNLRCKVSSRPASGASSRGKSASKSSSRPASGKSARDVPRLGLRSSSSSDSDASVFQEGRQTVRHIHGGSLHTLTANSSLDTGNNGKLWNPRNGNIAGLLGPSNCNINFLINDSDREYRSLPDLQTKSKLVNNLPTEMAMVGLSQTRQKKQFSAENSNPRGKVIPDETRARHGNTSHQDISNRPIHPLYTKKIFKASEIIQASDFTDGELQDQEMEKMLKDLKMGKTTVKASGSEAPTHDTSFDQDPANITLNKLNEVSMLLSRYVSQS</sequence>
<name>A0AAW0XFL3_CHEQU</name>
<feature type="region of interest" description="Disordered" evidence="2">
    <location>
        <begin position="810"/>
        <end position="866"/>
    </location>
</feature>
<feature type="compositionally biased region" description="Low complexity" evidence="2">
    <location>
        <begin position="816"/>
        <end position="841"/>
    </location>
</feature>
<gene>
    <name evidence="3" type="ORF">OTU49_003919</name>
</gene>
<organism evidence="3 4">
    <name type="scientific">Cherax quadricarinatus</name>
    <name type="common">Australian red claw crayfish</name>
    <dbReference type="NCBI Taxonomy" id="27406"/>
    <lineage>
        <taxon>Eukaryota</taxon>
        <taxon>Metazoa</taxon>
        <taxon>Ecdysozoa</taxon>
        <taxon>Arthropoda</taxon>
        <taxon>Crustacea</taxon>
        <taxon>Multicrustacea</taxon>
        <taxon>Malacostraca</taxon>
        <taxon>Eumalacostraca</taxon>
        <taxon>Eucarida</taxon>
        <taxon>Decapoda</taxon>
        <taxon>Pleocyemata</taxon>
        <taxon>Astacidea</taxon>
        <taxon>Parastacoidea</taxon>
        <taxon>Parastacidae</taxon>
        <taxon>Cherax</taxon>
    </lineage>
</organism>
<keyword evidence="4" id="KW-1185">Reference proteome</keyword>
<keyword evidence="1" id="KW-0175">Coiled coil</keyword>
<feature type="coiled-coil region" evidence="1">
    <location>
        <begin position="433"/>
        <end position="467"/>
    </location>
</feature>
<protein>
    <submittedName>
        <fullName evidence="3">Uncharacterized protein</fullName>
    </submittedName>
</protein>
<evidence type="ECO:0000313" key="4">
    <source>
        <dbReference type="Proteomes" id="UP001445076"/>
    </source>
</evidence>
<evidence type="ECO:0000256" key="2">
    <source>
        <dbReference type="SAM" id="MobiDB-lite"/>
    </source>
</evidence>
<feature type="region of interest" description="Disordered" evidence="2">
    <location>
        <begin position="960"/>
        <end position="991"/>
    </location>
</feature>